<name>A0A835LB62_9MAGN</name>
<dbReference type="Pfam" id="PF21864">
    <property type="entry name" value="MORF_dom"/>
    <property type="match status" value="1"/>
</dbReference>
<proteinExistence type="predicted"/>
<evidence type="ECO:0000259" key="1">
    <source>
        <dbReference type="Pfam" id="PF21864"/>
    </source>
</evidence>
<dbReference type="Proteomes" id="UP000631114">
    <property type="component" value="Unassembled WGS sequence"/>
</dbReference>
<protein>
    <recommendedName>
        <fullName evidence="1">MORF/ORRM1/DAG-like MORF domain-containing protein</fullName>
    </recommendedName>
</protein>
<organism evidence="2 3">
    <name type="scientific">Coptis chinensis</name>
    <dbReference type="NCBI Taxonomy" id="261450"/>
    <lineage>
        <taxon>Eukaryota</taxon>
        <taxon>Viridiplantae</taxon>
        <taxon>Streptophyta</taxon>
        <taxon>Embryophyta</taxon>
        <taxon>Tracheophyta</taxon>
        <taxon>Spermatophyta</taxon>
        <taxon>Magnoliopsida</taxon>
        <taxon>Ranunculales</taxon>
        <taxon>Ranunculaceae</taxon>
        <taxon>Coptidoideae</taxon>
        <taxon>Coptis</taxon>
    </lineage>
</organism>
<dbReference type="AlphaFoldDB" id="A0A835LB62"/>
<dbReference type="EMBL" id="JADFTS010000009">
    <property type="protein sequence ID" value="KAF9588923.1"/>
    <property type="molecule type" value="Genomic_DNA"/>
</dbReference>
<evidence type="ECO:0000313" key="2">
    <source>
        <dbReference type="EMBL" id="KAF9588923.1"/>
    </source>
</evidence>
<accession>A0A835LB62</accession>
<reference evidence="2 3" key="1">
    <citation type="submission" date="2020-10" db="EMBL/GenBank/DDBJ databases">
        <title>The Coptis chinensis genome and diversification of protoberbering-type alkaloids.</title>
        <authorList>
            <person name="Wang B."/>
            <person name="Shu S."/>
            <person name="Song C."/>
            <person name="Liu Y."/>
        </authorList>
    </citation>
    <scope>NUCLEOTIDE SEQUENCE [LARGE SCALE GENOMIC DNA]</scope>
    <source>
        <strain evidence="2">HL-2020</strain>
        <tissue evidence="2">Leaf</tissue>
    </source>
</reference>
<keyword evidence="3" id="KW-1185">Reference proteome</keyword>
<comment type="caution">
    <text evidence="2">The sequence shown here is derived from an EMBL/GenBank/DDBJ whole genome shotgun (WGS) entry which is preliminary data.</text>
</comment>
<sequence length="107" mass="11956">MPKNKVYTIWWKIPFGFCAEIDEDSSNQIKALQDVLVVLLDYSFDAKSQSKGGEGRSSGLDLIKFEAVQLHLLFLIEANIFRPQITRPATVLPSVAKKQTSFVLGVV</sequence>
<evidence type="ECO:0000313" key="3">
    <source>
        <dbReference type="Proteomes" id="UP000631114"/>
    </source>
</evidence>
<dbReference type="InterPro" id="IPR054059">
    <property type="entry name" value="MORF/ORRM1/DAG-like_MORF"/>
</dbReference>
<gene>
    <name evidence="2" type="ORF">IFM89_017602</name>
</gene>
<feature type="domain" description="MORF/ORRM1/DAG-like MORF" evidence="1">
    <location>
        <begin position="3"/>
        <end position="54"/>
    </location>
</feature>